<keyword evidence="3" id="KW-1185">Reference proteome</keyword>
<protein>
    <recommendedName>
        <fullName evidence="4">Hydrophobin</fullName>
    </recommendedName>
</protein>
<evidence type="ECO:0008006" key="4">
    <source>
        <dbReference type="Google" id="ProtNLM"/>
    </source>
</evidence>
<sequence length="192" mass="19941">MRYQSLALLAMVCTVVLAREDTAEVCTGTLSCDEGYCCSSHILDQQDLPRVISYKELGQGSLKDLAKQLADQGSHVSLDELKSGITVESILEGGVAEKEKMSVSGTTVGNSNAQPVASVLDINTASPADVVHLPSSASPPAEPKGALLAENVSTDSTKADPKTAETPVAKSDARKLTASVAGATLGAFAWFF</sequence>
<proteinExistence type="predicted"/>
<feature type="chain" id="PRO_5008276191" description="Hydrophobin" evidence="1">
    <location>
        <begin position="19"/>
        <end position="192"/>
    </location>
</feature>
<dbReference type="Proteomes" id="UP000078512">
    <property type="component" value="Unassembled WGS sequence"/>
</dbReference>
<reference evidence="2 3" key="1">
    <citation type="submission" date="2016-05" db="EMBL/GenBank/DDBJ databases">
        <title>Genome sequencing reveals origins of a unique bacterial endosymbiosis in the earliest lineages of terrestrial Fungi.</title>
        <authorList>
            <consortium name="DOE Joint Genome Institute"/>
            <person name="Uehling J."/>
            <person name="Gryganskyi A."/>
            <person name="Hameed K."/>
            <person name="Tschaplinski T."/>
            <person name="Misztal P."/>
            <person name="Wu S."/>
            <person name="Desiro A."/>
            <person name="Vande Pol N."/>
            <person name="Du Z.-Y."/>
            <person name="Zienkiewicz A."/>
            <person name="Zienkiewicz K."/>
            <person name="Morin E."/>
            <person name="Tisserant E."/>
            <person name="Splivallo R."/>
            <person name="Hainaut M."/>
            <person name="Henrissat B."/>
            <person name="Ohm R."/>
            <person name="Kuo A."/>
            <person name="Yan J."/>
            <person name="Lipzen A."/>
            <person name="Nolan M."/>
            <person name="Labutti K."/>
            <person name="Barry K."/>
            <person name="Goldstein A."/>
            <person name="Labbe J."/>
            <person name="Schadt C."/>
            <person name="Tuskan G."/>
            <person name="Grigoriev I."/>
            <person name="Martin F."/>
            <person name="Vilgalys R."/>
            <person name="Bonito G."/>
        </authorList>
    </citation>
    <scope>NUCLEOTIDE SEQUENCE [LARGE SCALE GENOMIC DNA]</scope>
    <source>
        <strain evidence="2 3">AG-77</strain>
    </source>
</reference>
<feature type="signal peptide" evidence="1">
    <location>
        <begin position="1"/>
        <end position="18"/>
    </location>
</feature>
<gene>
    <name evidence="2" type="ORF">K457DRAFT_127720</name>
</gene>
<evidence type="ECO:0000256" key="1">
    <source>
        <dbReference type="SAM" id="SignalP"/>
    </source>
</evidence>
<organism evidence="2 3">
    <name type="scientific">Linnemannia elongata AG-77</name>
    <dbReference type="NCBI Taxonomy" id="1314771"/>
    <lineage>
        <taxon>Eukaryota</taxon>
        <taxon>Fungi</taxon>
        <taxon>Fungi incertae sedis</taxon>
        <taxon>Mucoromycota</taxon>
        <taxon>Mortierellomycotina</taxon>
        <taxon>Mortierellomycetes</taxon>
        <taxon>Mortierellales</taxon>
        <taxon>Mortierellaceae</taxon>
        <taxon>Linnemannia</taxon>
    </lineage>
</organism>
<dbReference type="OrthoDB" id="1193027at2759"/>
<dbReference type="AlphaFoldDB" id="A0A197JRG4"/>
<accession>A0A197JRG4</accession>
<evidence type="ECO:0000313" key="3">
    <source>
        <dbReference type="Proteomes" id="UP000078512"/>
    </source>
</evidence>
<evidence type="ECO:0000313" key="2">
    <source>
        <dbReference type="EMBL" id="OAQ27046.1"/>
    </source>
</evidence>
<name>A0A197JRG4_9FUNG</name>
<dbReference type="EMBL" id="KV442060">
    <property type="protein sequence ID" value="OAQ27046.1"/>
    <property type="molecule type" value="Genomic_DNA"/>
</dbReference>
<keyword evidence="1" id="KW-0732">Signal</keyword>